<evidence type="ECO:0000256" key="3">
    <source>
        <dbReference type="SAM" id="SignalP"/>
    </source>
</evidence>
<reference evidence="5" key="1">
    <citation type="submission" date="2025-08" db="UniProtKB">
        <authorList>
            <consortium name="RefSeq"/>
        </authorList>
    </citation>
    <scope>IDENTIFICATION</scope>
    <source>
        <tissue evidence="5">Muscle</tissue>
    </source>
</reference>
<dbReference type="Proteomes" id="UP000694941">
    <property type="component" value="Unplaced"/>
</dbReference>
<dbReference type="RefSeq" id="XP_022238872.1">
    <property type="nucleotide sequence ID" value="XM_022383164.1"/>
</dbReference>
<proteinExistence type="predicted"/>
<evidence type="ECO:0000313" key="5">
    <source>
        <dbReference type="RefSeq" id="XP_022238872.1"/>
    </source>
</evidence>
<dbReference type="InterPro" id="IPR003591">
    <property type="entry name" value="Leu-rich_rpt_typical-subtyp"/>
</dbReference>
<dbReference type="InterPro" id="IPR001611">
    <property type="entry name" value="Leu-rich_rpt"/>
</dbReference>
<keyword evidence="1" id="KW-0433">Leucine-rich repeat</keyword>
<dbReference type="Pfam" id="PF13855">
    <property type="entry name" value="LRR_8"/>
    <property type="match status" value="2"/>
</dbReference>
<dbReference type="PANTHER" id="PTHR24366">
    <property type="entry name" value="IG(IMMUNOGLOBULIN) AND LRR(LEUCINE RICH REPEAT) DOMAINS"/>
    <property type="match status" value="1"/>
</dbReference>
<name>A0ABM1S5G7_LIMPO</name>
<keyword evidence="3" id="KW-0732">Signal</keyword>
<dbReference type="SMART" id="SM00369">
    <property type="entry name" value="LRR_TYP"/>
    <property type="match status" value="4"/>
</dbReference>
<organism evidence="4 5">
    <name type="scientific">Limulus polyphemus</name>
    <name type="common">Atlantic horseshoe crab</name>
    <dbReference type="NCBI Taxonomy" id="6850"/>
    <lineage>
        <taxon>Eukaryota</taxon>
        <taxon>Metazoa</taxon>
        <taxon>Ecdysozoa</taxon>
        <taxon>Arthropoda</taxon>
        <taxon>Chelicerata</taxon>
        <taxon>Merostomata</taxon>
        <taxon>Xiphosura</taxon>
        <taxon>Limulidae</taxon>
        <taxon>Limulus</taxon>
    </lineage>
</organism>
<evidence type="ECO:0000256" key="1">
    <source>
        <dbReference type="ARBA" id="ARBA00022614"/>
    </source>
</evidence>
<keyword evidence="4" id="KW-1185">Reference proteome</keyword>
<gene>
    <name evidence="5" type="primary">LOC106457081</name>
</gene>
<evidence type="ECO:0000313" key="4">
    <source>
        <dbReference type="Proteomes" id="UP000694941"/>
    </source>
</evidence>
<feature type="chain" id="PRO_5045076116" evidence="3">
    <location>
        <begin position="18"/>
        <end position="324"/>
    </location>
</feature>
<dbReference type="SUPFAM" id="SSF52058">
    <property type="entry name" value="L domain-like"/>
    <property type="match status" value="1"/>
</dbReference>
<dbReference type="PANTHER" id="PTHR24366:SF96">
    <property type="entry name" value="LEUCINE RICH REPEAT CONTAINING 53"/>
    <property type="match status" value="1"/>
</dbReference>
<dbReference type="PROSITE" id="PS51450">
    <property type="entry name" value="LRR"/>
    <property type="match status" value="1"/>
</dbReference>
<feature type="signal peptide" evidence="3">
    <location>
        <begin position="1"/>
        <end position="17"/>
    </location>
</feature>
<evidence type="ECO:0000256" key="2">
    <source>
        <dbReference type="ARBA" id="ARBA00022737"/>
    </source>
</evidence>
<dbReference type="Gene3D" id="3.80.10.10">
    <property type="entry name" value="Ribonuclease Inhibitor"/>
    <property type="match status" value="1"/>
</dbReference>
<protein>
    <submittedName>
        <fullName evidence="5">Carboxypeptidase N subunit 2-like</fullName>
    </submittedName>
</protein>
<sequence>MNCCAHLVIFFWCSALALPHGQESLSFSSETHGCPEPGEIEPCSCSLFSEGLSIYCPYISSLQNISNLVEVLKDYGPIYEIELGNSELERIPKLLFKDITFRVLSLHSLNLDPIPEEDAPFLEGNSESIEEVYIMESLKRGSGNLFFNHFTNLMILEMIWNSFDVVDDWFLNGPKSLIELFLNENGIETLGETAFAHLTNLTYLSISENRISSVYRSMFPNNLQILDISYNKINELPRDFFTNMHNLEDIYLESNNITVLDEATWKPVWNQLDSVWLNDNPIVCDNRLRWILDYSFPTSFWGYCSEPPHLRGKHLTFLTSDDLE</sequence>
<dbReference type="InterPro" id="IPR032675">
    <property type="entry name" value="LRR_dom_sf"/>
</dbReference>
<accession>A0ABM1S5G7</accession>
<keyword evidence="2" id="KW-0677">Repeat</keyword>
<dbReference type="GeneID" id="106457081"/>